<evidence type="ECO:0000313" key="3">
    <source>
        <dbReference type="Proteomes" id="UP000237632"/>
    </source>
</evidence>
<dbReference type="SUPFAM" id="SSF47413">
    <property type="entry name" value="lambda repressor-like DNA-binding domains"/>
    <property type="match status" value="1"/>
</dbReference>
<protein>
    <submittedName>
        <fullName evidence="2">XRE family transcriptional regulator</fullName>
    </submittedName>
</protein>
<reference evidence="2 3" key="1">
    <citation type="submission" date="2018-03" db="EMBL/GenBank/DDBJ databases">
        <authorList>
            <person name="Nguyen K."/>
            <person name="Fouts D."/>
            <person name="Sutton G."/>
        </authorList>
    </citation>
    <scope>NUCLEOTIDE SEQUENCE [LARGE SCALE GENOMIC DNA]</scope>
    <source>
        <strain evidence="2 3">AU3578</strain>
    </source>
</reference>
<sequence length="157" mass="17110">MYLYELGPLIAVRRAKLGLSALQLANLAGIDAGTLEQLEAGTIEDMSWNQAQALLRVVGVNISTYRKSGSALQRCATTASVSHREPLTIELLRQALTSGTVPAGYESHIAVLLDEAPPAMVVAAVEEAAHQGDELPRIWRVLAEWSDALKCYRKIWK</sequence>
<dbReference type="EMBL" id="PVHK01000248">
    <property type="protein sequence ID" value="PRH38226.1"/>
    <property type="molecule type" value="Genomic_DNA"/>
</dbReference>
<dbReference type="SMART" id="SM00530">
    <property type="entry name" value="HTH_XRE"/>
    <property type="match status" value="1"/>
</dbReference>
<dbReference type="InterPro" id="IPR001387">
    <property type="entry name" value="Cro/C1-type_HTH"/>
</dbReference>
<proteinExistence type="predicted"/>
<dbReference type="AlphaFoldDB" id="A0AA44XTX5"/>
<dbReference type="InterPro" id="IPR010982">
    <property type="entry name" value="Lambda_DNA-bd_dom_sf"/>
</dbReference>
<dbReference type="GO" id="GO:0003677">
    <property type="term" value="F:DNA binding"/>
    <property type="evidence" value="ECO:0007669"/>
    <property type="project" value="InterPro"/>
</dbReference>
<dbReference type="CDD" id="cd00093">
    <property type="entry name" value="HTH_XRE"/>
    <property type="match status" value="1"/>
</dbReference>
<gene>
    <name evidence="2" type="ORF">C6T65_32900</name>
</gene>
<feature type="domain" description="HTH cro/C1-type" evidence="1">
    <location>
        <begin position="9"/>
        <end position="65"/>
    </location>
</feature>
<dbReference type="Proteomes" id="UP000237632">
    <property type="component" value="Unassembled WGS sequence"/>
</dbReference>
<accession>A0AA44XTX5</accession>
<comment type="caution">
    <text evidence="2">The sequence shown here is derived from an EMBL/GenBank/DDBJ whole genome shotgun (WGS) entry which is preliminary data.</text>
</comment>
<evidence type="ECO:0000313" key="2">
    <source>
        <dbReference type="EMBL" id="PRH38226.1"/>
    </source>
</evidence>
<dbReference type="RefSeq" id="WP_060080882.1">
    <property type="nucleotide sequence ID" value="NZ_CADFFR010000050.1"/>
</dbReference>
<dbReference type="Gene3D" id="1.10.260.40">
    <property type="entry name" value="lambda repressor-like DNA-binding domains"/>
    <property type="match status" value="1"/>
</dbReference>
<organism evidence="2 3">
    <name type="scientific">Burkholderia vietnamiensis</name>
    <dbReference type="NCBI Taxonomy" id="60552"/>
    <lineage>
        <taxon>Bacteria</taxon>
        <taxon>Pseudomonadati</taxon>
        <taxon>Pseudomonadota</taxon>
        <taxon>Betaproteobacteria</taxon>
        <taxon>Burkholderiales</taxon>
        <taxon>Burkholderiaceae</taxon>
        <taxon>Burkholderia</taxon>
        <taxon>Burkholderia cepacia complex</taxon>
    </lineage>
</organism>
<name>A0AA44XTX5_BURVI</name>
<evidence type="ECO:0000259" key="1">
    <source>
        <dbReference type="SMART" id="SM00530"/>
    </source>
</evidence>